<evidence type="ECO:0000313" key="10">
    <source>
        <dbReference type="EMBL" id="KAK9686265.1"/>
    </source>
</evidence>
<accession>A0ABR2VPE7</accession>
<dbReference type="InterPro" id="IPR050185">
    <property type="entry name" value="Ub_carboxyl-term_hydrolase"/>
</dbReference>
<evidence type="ECO:0000259" key="8">
    <source>
        <dbReference type="PROSITE" id="PS50235"/>
    </source>
</evidence>
<dbReference type="InterPro" id="IPR006615">
    <property type="entry name" value="Pept_C19_DUSP"/>
</dbReference>
<dbReference type="Gene3D" id="3.90.70.10">
    <property type="entry name" value="Cysteine proteinases"/>
    <property type="match status" value="1"/>
</dbReference>
<dbReference type="Pfam" id="PF06337">
    <property type="entry name" value="DUSP"/>
    <property type="match status" value="1"/>
</dbReference>
<evidence type="ECO:0000256" key="7">
    <source>
        <dbReference type="ARBA" id="ARBA00022807"/>
    </source>
</evidence>
<dbReference type="InterPro" id="IPR038765">
    <property type="entry name" value="Papain-like_cys_pep_sf"/>
</dbReference>
<name>A0ABR2VPE7_9FUNG</name>
<evidence type="ECO:0000256" key="2">
    <source>
        <dbReference type="ARBA" id="ARBA00009085"/>
    </source>
</evidence>
<evidence type="ECO:0000313" key="11">
    <source>
        <dbReference type="Proteomes" id="UP001479436"/>
    </source>
</evidence>
<protein>
    <recommendedName>
        <fullName evidence="3">ubiquitinyl hydrolase 1</fullName>
        <ecNumber evidence="3">3.4.19.12</ecNumber>
    </recommendedName>
</protein>
<dbReference type="PROSITE" id="PS00972">
    <property type="entry name" value="USP_1"/>
    <property type="match status" value="1"/>
</dbReference>
<evidence type="ECO:0000256" key="3">
    <source>
        <dbReference type="ARBA" id="ARBA00012759"/>
    </source>
</evidence>
<comment type="caution">
    <text evidence="10">The sequence shown here is derived from an EMBL/GenBank/DDBJ whole genome shotgun (WGS) entry which is preliminary data.</text>
</comment>
<keyword evidence="5" id="KW-0833">Ubl conjugation pathway</keyword>
<comment type="similarity">
    <text evidence="2">Belongs to the peptidase C19 family.</text>
</comment>
<dbReference type="EMBL" id="JASJQH010008862">
    <property type="protein sequence ID" value="KAK9686265.1"/>
    <property type="molecule type" value="Genomic_DNA"/>
</dbReference>
<dbReference type="SUPFAM" id="SSF54001">
    <property type="entry name" value="Cysteine proteinases"/>
    <property type="match status" value="1"/>
</dbReference>
<dbReference type="PROSITE" id="PS51283">
    <property type="entry name" value="DUSP"/>
    <property type="match status" value="1"/>
</dbReference>
<dbReference type="Pfam" id="PF00443">
    <property type="entry name" value="UCH"/>
    <property type="match status" value="1"/>
</dbReference>
<evidence type="ECO:0000259" key="9">
    <source>
        <dbReference type="PROSITE" id="PS51283"/>
    </source>
</evidence>
<dbReference type="SMART" id="SM00695">
    <property type="entry name" value="DUSP"/>
    <property type="match status" value="1"/>
</dbReference>
<dbReference type="PANTHER" id="PTHR21646">
    <property type="entry name" value="UBIQUITIN CARBOXYL-TERMINAL HYDROLASE"/>
    <property type="match status" value="1"/>
</dbReference>
<dbReference type="InterPro" id="IPR028889">
    <property type="entry name" value="USP"/>
</dbReference>
<dbReference type="InterPro" id="IPR001394">
    <property type="entry name" value="Peptidase_C19_UCH"/>
</dbReference>
<dbReference type="Gene3D" id="3.30.2230.10">
    <property type="entry name" value="DUSP-like"/>
    <property type="match status" value="1"/>
</dbReference>
<evidence type="ECO:0000256" key="5">
    <source>
        <dbReference type="ARBA" id="ARBA00022786"/>
    </source>
</evidence>
<keyword evidence="11" id="KW-1185">Reference proteome</keyword>
<keyword evidence="6 10" id="KW-0378">Hydrolase</keyword>
<feature type="domain" description="USP" evidence="8">
    <location>
        <begin position="280"/>
        <end position="605"/>
    </location>
</feature>
<dbReference type="PANTHER" id="PTHR21646:SF24">
    <property type="entry name" value="UBIQUITIN CARBOXYL-TERMINAL HYDROLASE"/>
    <property type="match status" value="1"/>
</dbReference>
<evidence type="ECO:0000256" key="6">
    <source>
        <dbReference type="ARBA" id="ARBA00022801"/>
    </source>
</evidence>
<dbReference type="SUPFAM" id="SSF143791">
    <property type="entry name" value="DUSP-like"/>
    <property type="match status" value="1"/>
</dbReference>
<dbReference type="InterPro" id="IPR035927">
    <property type="entry name" value="DUSP-like_sf"/>
</dbReference>
<gene>
    <name evidence="10" type="primary">USP4_3</name>
    <name evidence="10" type="ORF">K7432_015216</name>
</gene>
<organism evidence="10 11">
    <name type="scientific">Basidiobolus ranarum</name>
    <dbReference type="NCBI Taxonomy" id="34480"/>
    <lineage>
        <taxon>Eukaryota</taxon>
        <taxon>Fungi</taxon>
        <taxon>Fungi incertae sedis</taxon>
        <taxon>Zoopagomycota</taxon>
        <taxon>Entomophthoromycotina</taxon>
        <taxon>Basidiobolomycetes</taxon>
        <taxon>Basidiobolales</taxon>
        <taxon>Basidiobolaceae</taxon>
        <taxon>Basidiobolus</taxon>
    </lineage>
</organism>
<dbReference type="Proteomes" id="UP001479436">
    <property type="component" value="Unassembled WGS sequence"/>
</dbReference>
<proteinExistence type="inferred from homology"/>
<sequence length="605" mass="68230">MDPVVVVVDEQPPQYETSPSPSDQYDIIQPLVNLPLQVGETRYLIDYKWYEQWRQFATQKSSTSPGPIDNTSLFNDGSFTTLREWLSIDIDVVPVPEEAWEKLILWYGSLTPEIVRPIIKSSGQEAIIEVYPWEVSLVRILRPASSMLSKKAPKLRISKGCTISDLRFKVIDLLEIEREMKLWKFGENVPETLFIKADQLESAQPIETKFDTKTIQEFGLHLYDAIGVEIKEDGKWPTGYVAQPVVASPNGLSNNTPVFSISPAYTSKTTVPSSKPHGVTGLSNLGNTCFMNSALQCLSNTKELKEYFFSGMYKHELNKTNPLGMNGEVAEAFGSLIERLWNGLNNSIAPREFKLTIGRFAPSFMGYQQHDSQEFIAFLLDGLHEDLNRIYDKPYIEKKDSEGRPDALVAKEHWEIHKSRNDSIIVDMFQGQYKSTLICPECNKVSVTFDPFMYLTLPIPVSKDLKLEVHFVPLDPSKRPLKLNLKMTHGGTHRAMKEKIGSLLSVNPDNLVSCEVYTSRIYKVFENSDKLNEIGISDTIYVYELAVAFPPNRGSGYVILSVLNAYSKQASTSSFGTSRNIPDFFGVPLIVTLSEDKISEDGLEE</sequence>
<dbReference type="PROSITE" id="PS50235">
    <property type="entry name" value="USP_3"/>
    <property type="match status" value="1"/>
</dbReference>
<reference evidence="10 11" key="1">
    <citation type="submission" date="2023-04" db="EMBL/GenBank/DDBJ databases">
        <title>Genome of Basidiobolus ranarum AG-B5.</title>
        <authorList>
            <person name="Stajich J.E."/>
            <person name="Carter-House D."/>
            <person name="Gryganskyi A."/>
        </authorList>
    </citation>
    <scope>NUCLEOTIDE SEQUENCE [LARGE SCALE GENOMIC DNA]</scope>
    <source>
        <strain evidence="10 11">AG-B5</strain>
    </source>
</reference>
<comment type="catalytic activity">
    <reaction evidence="1">
        <text>Thiol-dependent hydrolysis of ester, thioester, amide, peptide and isopeptide bonds formed by the C-terminal Gly of ubiquitin (a 76-residue protein attached to proteins as an intracellular targeting signal).</text>
        <dbReference type="EC" id="3.4.19.12"/>
    </reaction>
</comment>
<evidence type="ECO:0000256" key="1">
    <source>
        <dbReference type="ARBA" id="ARBA00000707"/>
    </source>
</evidence>
<keyword evidence="7" id="KW-0788">Thiol protease</keyword>
<evidence type="ECO:0000256" key="4">
    <source>
        <dbReference type="ARBA" id="ARBA00022670"/>
    </source>
</evidence>
<feature type="non-terminal residue" evidence="10">
    <location>
        <position position="605"/>
    </location>
</feature>
<dbReference type="GO" id="GO:0004843">
    <property type="term" value="F:cysteine-type deubiquitinase activity"/>
    <property type="evidence" value="ECO:0007669"/>
    <property type="project" value="UniProtKB-EC"/>
</dbReference>
<dbReference type="EC" id="3.4.19.12" evidence="3"/>
<feature type="domain" description="DUSP" evidence="9">
    <location>
        <begin position="19"/>
        <end position="119"/>
    </location>
</feature>
<dbReference type="InterPro" id="IPR018200">
    <property type="entry name" value="USP_CS"/>
</dbReference>
<keyword evidence="4" id="KW-0645">Protease</keyword>